<reference evidence="2 3" key="1">
    <citation type="submission" date="2017-01" db="EMBL/GenBank/DDBJ databases">
        <authorList>
            <person name="Mah S.A."/>
            <person name="Swanson W.J."/>
            <person name="Moy G.W."/>
            <person name="Vacquier V.D."/>
        </authorList>
    </citation>
    <scope>NUCLEOTIDE SEQUENCE [LARGE SCALE GENOMIC DNA]</scope>
    <source>
        <strain evidence="2 3">DSM 7027</strain>
    </source>
</reference>
<dbReference type="Proteomes" id="UP000186895">
    <property type="component" value="Unassembled WGS sequence"/>
</dbReference>
<dbReference type="InterPro" id="IPR023401">
    <property type="entry name" value="ODC_N"/>
</dbReference>
<proteinExistence type="inferred from homology"/>
<dbReference type="FunFam" id="3.40.50.720:FF:000311">
    <property type="entry name" value="Ornithine cyclodeaminase"/>
    <property type="match status" value="1"/>
</dbReference>
<dbReference type="PANTHER" id="PTHR13812:SF19">
    <property type="entry name" value="KETIMINE REDUCTASE MU-CRYSTALLIN"/>
    <property type="match status" value="1"/>
</dbReference>
<dbReference type="GO" id="GO:0005737">
    <property type="term" value="C:cytoplasm"/>
    <property type="evidence" value="ECO:0007669"/>
    <property type="project" value="TreeGrafter"/>
</dbReference>
<evidence type="ECO:0000256" key="1">
    <source>
        <dbReference type="ARBA" id="ARBA00008903"/>
    </source>
</evidence>
<sequence length="319" mass="34771">MYLTAEQVNQCLPWPSLIDALDAAFTQAIEVPPRHHHHMPVAGDPEATLLLMPAWIENQYLGVKQVNVFPGNNARKMPGLTSHYLLSCGQTGRHLAQMEGNSLTARRTAAASALASRYLSRPDAETLLMVGSGRMARSLIPAHLAVRDIKRIRMWGVDQNSVAACIEEFAQEDIQVEAVPFEQLRDAVATADIVSCATLSPEPLIRGEWLTPGTHLDFVGSFTPHMREADDEVMRRGEVFIDTPAALHETGDLIDPIQSGALQASDIQADFQDLCNGRHSGRRALDNAEAAITVFKSVGTSQEDLAAAILAYQQASQQS</sequence>
<dbReference type="eggNOG" id="COG2423">
    <property type="taxonomic scope" value="Bacteria"/>
</dbReference>
<dbReference type="NCBIfam" id="NF004793">
    <property type="entry name" value="PRK06141.1"/>
    <property type="match status" value="1"/>
</dbReference>
<dbReference type="STRING" id="49186.SAMN05421647_101136"/>
<dbReference type="AlphaFoldDB" id="A0A1N6N8U0"/>
<dbReference type="Gene3D" id="3.40.50.720">
    <property type="entry name" value="NAD(P)-binding Rossmann-like Domain"/>
    <property type="match status" value="1"/>
</dbReference>
<name>A0A1N6N8U0_9GAMM</name>
<dbReference type="PANTHER" id="PTHR13812">
    <property type="entry name" value="KETIMINE REDUCTASE MU-CRYSTALLIN"/>
    <property type="match status" value="1"/>
</dbReference>
<dbReference type="GO" id="GO:0016491">
    <property type="term" value="F:oxidoreductase activity"/>
    <property type="evidence" value="ECO:0007669"/>
    <property type="project" value="UniProtKB-ARBA"/>
</dbReference>
<dbReference type="InterPro" id="IPR036291">
    <property type="entry name" value="NAD(P)-bd_dom_sf"/>
</dbReference>
<organism evidence="2 3">
    <name type="scientific">Marinobacterium stanieri</name>
    <dbReference type="NCBI Taxonomy" id="49186"/>
    <lineage>
        <taxon>Bacteria</taxon>
        <taxon>Pseudomonadati</taxon>
        <taxon>Pseudomonadota</taxon>
        <taxon>Gammaproteobacteria</taxon>
        <taxon>Oceanospirillales</taxon>
        <taxon>Oceanospirillaceae</taxon>
        <taxon>Marinobacterium</taxon>
    </lineage>
</organism>
<evidence type="ECO:0000313" key="3">
    <source>
        <dbReference type="Proteomes" id="UP000186895"/>
    </source>
</evidence>
<keyword evidence="3" id="KW-1185">Reference proteome</keyword>
<dbReference type="SUPFAM" id="SSF51735">
    <property type="entry name" value="NAD(P)-binding Rossmann-fold domains"/>
    <property type="match status" value="1"/>
</dbReference>
<dbReference type="PIRSF" id="PIRSF001439">
    <property type="entry name" value="CryM"/>
    <property type="match status" value="1"/>
</dbReference>
<evidence type="ECO:0000313" key="2">
    <source>
        <dbReference type="EMBL" id="SIP88493.1"/>
    </source>
</evidence>
<comment type="similarity">
    <text evidence="1">Belongs to the ornithine cyclodeaminase/mu-crystallin family.</text>
</comment>
<dbReference type="InterPro" id="IPR003462">
    <property type="entry name" value="ODC_Mu_crystall"/>
</dbReference>
<gene>
    <name evidence="2" type="ORF">SAMN05421647_101136</name>
</gene>
<dbReference type="EMBL" id="FTMN01000001">
    <property type="protein sequence ID" value="SIP88493.1"/>
    <property type="molecule type" value="Genomic_DNA"/>
</dbReference>
<dbReference type="RefSeq" id="WP_076460054.1">
    <property type="nucleotide sequence ID" value="NZ_FTMN01000001.1"/>
</dbReference>
<dbReference type="Gene3D" id="3.30.1780.10">
    <property type="entry name" value="ornithine cyclodeaminase, domain 1"/>
    <property type="match status" value="1"/>
</dbReference>
<protein>
    <submittedName>
        <fullName evidence="2">Ornithine cyclodeaminase</fullName>
    </submittedName>
</protein>
<dbReference type="Pfam" id="PF02423">
    <property type="entry name" value="OCD_Mu_crystall"/>
    <property type="match status" value="1"/>
</dbReference>
<dbReference type="GO" id="GO:0019752">
    <property type="term" value="P:carboxylic acid metabolic process"/>
    <property type="evidence" value="ECO:0007669"/>
    <property type="project" value="UniProtKB-ARBA"/>
</dbReference>
<accession>A0A1N6N8U0</accession>